<evidence type="ECO:0000256" key="2">
    <source>
        <dbReference type="ARBA" id="ARBA00004815"/>
    </source>
</evidence>
<dbReference type="Gene3D" id="2.30.30.30">
    <property type="match status" value="1"/>
</dbReference>
<dbReference type="Proteomes" id="UP000033865">
    <property type="component" value="Unassembled WGS sequence"/>
</dbReference>
<evidence type="ECO:0000313" key="12">
    <source>
        <dbReference type="EMBL" id="KKW36532.1"/>
    </source>
</evidence>
<dbReference type="InterPro" id="IPR008991">
    <property type="entry name" value="Translation_prot_SH3-like_sf"/>
</dbReference>
<dbReference type="FunFam" id="2.40.50.140:FF:000009">
    <property type="entry name" value="Elongation factor P"/>
    <property type="match status" value="1"/>
</dbReference>
<evidence type="ECO:0000313" key="13">
    <source>
        <dbReference type="Proteomes" id="UP000033865"/>
    </source>
</evidence>
<dbReference type="UniPathway" id="UPA00345"/>
<comment type="caution">
    <text evidence="12">The sequence shown here is derived from an EMBL/GenBank/DDBJ whole genome shotgun (WGS) entry which is preliminary data.</text>
</comment>
<feature type="domain" description="Translation elongation factor P/YeiP central" evidence="11">
    <location>
        <begin position="67"/>
        <end position="121"/>
    </location>
</feature>
<name>A0A0G2A6K8_9BACT</name>
<reference evidence="12 13" key="1">
    <citation type="journal article" date="2015" name="Nature">
        <title>rRNA introns, odd ribosomes, and small enigmatic genomes across a large radiation of phyla.</title>
        <authorList>
            <person name="Brown C.T."/>
            <person name="Hug L.A."/>
            <person name="Thomas B.C."/>
            <person name="Sharon I."/>
            <person name="Castelle C.J."/>
            <person name="Singh A."/>
            <person name="Wilkins M.J."/>
            <person name="Williams K.H."/>
            <person name="Banfield J.F."/>
        </authorList>
    </citation>
    <scope>NUCLEOTIDE SEQUENCE [LARGE SCALE GENOMIC DNA]</scope>
</reference>
<feature type="domain" description="Elongation factor P C-terminal" evidence="10">
    <location>
        <begin position="129"/>
        <end position="185"/>
    </location>
</feature>
<dbReference type="Pfam" id="PF01132">
    <property type="entry name" value="EFP"/>
    <property type="match status" value="1"/>
</dbReference>
<evidence type="ECO:0000256" key="3">
    <source>
        <dbReference type="ARBA" id="ARBA00009479"/>
    </source>
</evidence>
<dbReference type="InterPro" id="IPR011768">
    <property type="entry name" value="Transl_elongation_fac_P"/>
</dbReference>
<dbReference type="InterPro" id="IPR012340">
    <property type="entry name" value="NA-bd_OB-fold"/>
</dbReference>
<dbReference type="SUPFAM" id="SSF50249">
    <property type="entry name" value="Nucleic acid-binding proteins"/>
    <property type="match status" value="2"/>
</dbReference>
<dbReference type="InterPro" id="IPR015365">
    <property type="entry name" value="Elong-fact-P_C"/>
</dbReference>
<evidence type="ECO:0000256" key="7">
    <source>
        <dbReference type="HAMAP-Rule" id="MF_00141"/>
    </source>
</evidence>
<dbReference type="PANTHER" id="PTHR30053:SF14">
    <property type="entry name" value="TRANSLATION ELONGATION FACTOR KOW-LIKE DOMAIN-CONTAINING PROTEIN"/>
    <property type="match status" value="1"/>
</dbReference>
<dbReference type="Pfam" id="PF09285">
    <property type="entry name" value="Elong-fact-P_C"/>
    <property type="match status" value="1"/>
</dbReference>
<dbReference type="InterPro" id="IPR001059">
    <property type="entry name" value="Transl_elong_P/YeiP_cen"/>
</dbReference>
<dbReference type="CDD" id="cd05794">
    <property type="entry name" value="S1_EF-P_repeat_2"/>
    <property type="match status" value="1"/>
</dbReference>
<evidence type="ECO:0000256" key="6">
    <source>
        <dbReference type="ARBA" id="ARBA00022917"/>
    </source>
</evidence>
<dbReference type="InterPro" id="IPR013185">
    <property type="entry name" value="Transl_elong_KOW-like"/>
</dbReference>
<dbReference type="PIRSF" id="PIRSF005901">
    <property type="entry name" value="EF-P"/>
    <property type="match status" value="1"/>
</dbReference>
<comment type="function">
    <text evidence="7">Involved in peptide bond synthesis. Stimulates efficient translation and peptide-bond synthesis on native or reconstituted 70S ribosomes in vitro. Probably functions indirectly by altering the affinity of the ribosome for aminoacyl-tRNA, thus increasing their reactivity as acceptors for peptidyl transferase.</text>
</comment>
<sequence length="188" mass="20959">MSSPNDIKNGTVIRYEGALWVVVSFQRVAPGKGGSFVRTRMKNIQTGKVVENNFKSSETLEFEEVMYLKMQYLFTDGQLYTFMDTQSYEQVEISKELIEESVPYLKEGLEVTVSMHEGRALAVALPKKIEYTIASAPPAVKGDTASGNVTKEAVMDNDLKVQVPIFIKDGEKILVNTDTGAYSERVNN</sequence>
<proteinExistence type="inferred from homology"/>
<evidence type="ECO:0000256" key="9">
    <source>
        <dbReference type="RuleBase" id="RU004389"/>
    </source>
</evidence>
<dbReference type="GO" id="GO:0043043">
    <property type="term" value="P:peptide biosynthetic process"/>
    <property type="evidence" value="ECO:0007669"/>
    <property type="project" value="InterPro"/>
</dbReference>
<evidence type="ECO:0000259" key="10">
    <source>
        <dbReference type="SMART" id="SM00841"/>
    </source>
</evidence>
<comment type="subcellular location">
    <subcellularLocation>
        <location evidence="1 7">Cytoplasm</location>
    </subcellularLocation>
</comment>
<evidence type="ECO:0000256" key="8">
    <source>
        <dbReference type="NCBIfam" id="TIGR00038"/>
    </source>
</evidence>
<evidence type="ECO:0000256" key="4">
    <source>
        <dbReference type="ARBA" id="ARBA00022490"/>
    </source>
</evidence>
<accession>A0A0G2A6K8</accession>
<dbReference type="GO" id="GO:0005829">
    <property type="term" value="C:cytosol"/>
    <property type="evidence" value="ECO:0007669"/>
    <property type="project" value="UniProtKB-ARBA"/>
</dbReference>
<evidence type="ECO:0000256" key="1">
    <source>
        <dbReference type="ARBA" id="ARBA00004496"/>
    </source>
</evidence>
<dbReference type="FunFam" id="2.40.50.140:FF:000004">
    <property type="entry name" value="Elongation factor P"/>
    <property type="match status" value="1"/>
</dbReference>
<evidence type="ECO:0000256" key="5">
    <source>
        <dbReference type="ARBA" id="ARBA00022768"/>
    </source>
</evidence>
<dbReference type="SMART" id="SM01185">
    <property type="entry name" value="EFP"/>
    <property type="match status" value="1"/>
</dbReference>
<dbReference type="NCBIfam" id="TIGR00038">
    <property type="entry name" value="efp"/>
    <property type="match status" value="1"/>
</dbReference>
<dbReference type="NCBIfam" id="NF001810">
    <property type="entry name" value="PRK00529.1"/>
    <property type="match status" value="1"/>
</dbReference>
<dbReference type="CDD" id="cd04470">
    <property type="entry name" value="S1_EF-P_repeat_1"/>
    <property type="match status" value="1"/>
</dbReference>
<dbReference type="PANTHER" id="PTHR30053">
    <property type="entry name" value="ELONGATION FACTOR P"/>
    <property type="match status" value="1"/>
</dbReference>
<comment type="pathway">
    <text evidence="2 7">Protein biosynthesis; polypeptide chain elongation.</text>
</comment>
<dbReference type="Pfam" id="PF08207">
    <property type="entry name" value="EFP_N"/>
    <property type="match status" value="1"/>
</dbReference>
<dbReference type="Gene3D" id="2.40.50.140">
    <property type="entry name" value="Nucleic acid-binding proteins"/>
    <property type="match status" value="2"/>
</dbReference>
<organism evidence="12 13">
    <name type="scientific">Candidatus Uhrbacteria bacterium GW2011_GWC2_53_7</name>
    <dbReference type="NCBI Taxonomy" id="1618986"/>
    <lineage>
        <taxon>Bacteria</taxon>
        <taxon>Candidatus Uhriibacteriota</taxon>
    </lineage>
</organism>
<dbReference type="SUPFAM" id="SSF50104">
    <property type="entry name" value="Translation proteins SH3-like domain"/>
    <property type="match status" value="1"/>
</dbReference>
<dbReference type="FunFam" id="2.30.30.30:FF:000003">
    <property type="entry name" value="Elongation factor P"/>
    <property type="match status" value="1"/>
</dbReference>
<dbReference type="SMART" id="SM00841">
    <property type="entry name" value="Elong-fact-P_C"/>
    <property type="match status" value="1"/>
</dbReference>
<protein>
    <recommendedName>
        <fullName evidence="7 8">Elongation factor P</fullName>
        <shortName evidence="7">EF-P</shortName>
    </recommendedName>
</protein>
<keyword evidence="6 7" id="KW-0648">Protein biosynthesis</keyword>
<comment type="similarity">
    <text evidence="3 7 9">Belongs to the elongation factor P family.</text>
</comment>
<dbReference type="InterPro" id="IPR020599">
    <property type="entry name" value="Transl_elong_fac_P/YeiP"/>
</dbReference>
<gene>
    <name evidence="7" type="primary">efp</name>
    <name evidence="12" type="ORF">UY82_C0021G0005</name>
</gene>
<dbReference type="HAMAP" id="MF_00141">
    <property type="entry name" value="EF_P"/>
    <property type="match status" value="1"/>
</dbReference>
<dbReference type="PATRIC" id="fig|1618986.3.peg.249"/>
<dbReference type="EMBL" id="LCRN01000021">
    <property type="protein sequence ID" value="KKW36532.1"/>
    <property type="molecule type" value="Genomic_DNA"/>
</dbReference>
<dbReference type="AlphaFoldDB" id="A0A0G2A6K8"/>
<keyword evidence="5 7" id="KW-0251">Elongation factor</keyword>
<dbReference type="GO" id="GO:0003746">
    <property type="term" value="F:translation elongation factor activity"/>
    <property type="evidence" value="ECO:0007669"/>
    <property type="project" value="UniProtKB-UniRule"/>
</dbReference>
<keyword evidence="4 7" id="KW-0963">Cytoplasm</keyword>
<dbReference type="InterPro" id="IPR014722">
    <property type="entry name" value="Rib_uL2_dom2"/>
</dbReference>
<evidence type="ECO:0000259" key="11">
    <source>
        <dbReference type="SMART" id="SM01185"/>
    </source>
</evidence>